<dbReference type="InParanoid" id="K1PNY8"/>
<dbReference type="EMBL" id="JH818088">
    <property type="protein sequence ID" value="EKC25812.1"/>
    <property type="molecule type" value="Genomic_DNA"/>
</dbReference>
<dbReference type="AlphaFoldDB" id="K1PNY8"/>
<evidence type="ECO:0000313" key="1">
    <source>
        <dbReference type="EMBL" id="EKC25812.1"/>
    </source>
</evidence>
<proteinExistence type="predicted"/>
<protein>
    <submittedName>
        <fullName evidence="1">Uncharacterized protein</fullName>
    </submittedName>
</protein>
<gene>
    <name evidence="1" type="ORF">CGI_10007517</name>
</gene>
<dbReference type="HOGENOM" id="CLU_2869751_0_0_1"/>
<name>K1PNY8_MAGGI</name>
<sequence>MCDVTEGYGHLPQGTLIALLEERDREIQQQRSVIQTLTDQVENLRKEKDDILQNASIHLSGEGR</sequence>
<accession>K1PNY8</accession>
<reference evidence="1" key="1">
    <citation type="journal article" date="2012" name="Nature">
        <title>The oyster genome reveals stress adaptation and complexity of shell formation.</title>
        <authorList>
            <person name="Zhang G."/>
            <person name="Fang X."/>
            <person name="Guo X."/>
            <person name="Li L."/>
            <person name="Luo R."/>
            <person name="Xu F."/>
            <person name="Yang P."/>
            <person name="Zhang L."/>
            <person name="Wang X."/>
            <person name="Qi H."/>
            <person name="Xiong Z."/>
            <person name="Que H."/>
            <person name="Xie Y."/>
            <person name="Holland P.W."/>
            <person name="Paps J."/>
            <person name="Zhu Y."/>
            <person name="Wu F."/>
            <person name="Chen Y."/>
            <person name="Wang J."/>
            <person name="Peng C."/>
            <person name="Meng J."/>
            <person name="Yang L."/>
            <person name="Liu J."/>
            <person name="Wen B."/>
            <person name="Zhang N."/>
            <person name="Huang Z."/>
            <person name="Zhu Q."/>
            <person name="Feng Y."/>
            <person name="Mount A."/>
            <person name="Hedgecock D."/>
            <person name="Xu Z."/>
            <person name="Liu Y."/>
            <person name="Domazet-Loso T."/>
            <person name="Du Y."/>
            <person name="Sun X."/>
            <person name="Zhang S."/>
            <person name="Liu B."/>
            <person name="Cheng P."/>
            <person name="Jiang X."/>
            <person name="Li J."/>
            <person name="Fan D."/>
            <person name="Wang W."/>
            <person name="Fu W."/>
            <person name="Wang T."/>
            <person name="Wang B."/>
            <person name="Zhang J."/>
            <person name="Peng Z."/>
            <person name="Li Y."/>
            <person name="Li N."/>
            <person name="Wang J."/>
            <person name="Chen M."/>
            <person name="He Y."/>
            <person name="Tan F."/>
            <person name="Song X."/>
            <person name="Zheng Q."/>
            <person name="Huang R."/>
            <person name="Yang H."/>
            <person name="Du X."/>
            <person name="Chen L."/>
            <person name="Yang M."/>
            <person name="Gaffney P.M."/>
            <person name="Wang S."/>
            <person name="Luo L."/>
            <person name="She Z."/>
            <person name="Ming Y."/>
            <person name="Huang W."/>
            <person name="Zhang S."/>
            <person name="Huang B."/>
            <person name="Zhang Y."/>
            <person name="Qu T."/>
            <person name="Ni P."/>
            <person name="Miao G."/>
            <person name="Wang J."/>
            <person name="Wang Q."/>
            <person name="Steinberg C.E."/>
            <person name="Wang H."/>
            <person name="Li N."/>
            <person name="Qian L."/>
            <person name="Zhang G."/>
            <person name="Li Y."/>
            <person name="Yang H."/>
            <person name="Liu X."/>
            <person name="Wang J."/>
            <person name="Yin Y."/>
            <person name="Wang J."/>
        </authorList>
    </citation>
    <scope>NUCLEOTIDE SEQUENCE [LARGE SCALE GENOMIC DNA]</scope>
    <source>
        <strain evidence="1">05x7-T-G4-1.051#20</strain>
    </source>
</reference>
<organism evidence="1">
    <name type="scientific">Magallana gigas</name>
    <name type="common">Pacific oyster</name>
    <name type="synonym">Crassostrea gigas</name>
    <dbReference type="NCBI Taxonomy" id="29159"/>
    <lineage>
        <taxon>Eukaryota</taxon>
        <taxon>Metazoa</taxon>
        <taxon>Spiralia</taxon>
        <taxon>Lophotrochozoa</taxon>
        <taxon>Mollusca</taxon>
        <taxon>Bivalvia</taxon>
        <taxon>Autobranchia</taxon>
        <taxon>Pteriomorphia</taxon>
        <taxon>Ostreida</taxon>
        <taxon>Ostreoidea</taxon>
        <taxon>Ostreidae</taxon>
        <taxon>Magallana</taxon>
    </lineage>
</organism>